<feature type="compositionally biased region" description="Low complexity" evidence="1">
    <location>
        <begin position="499"/>
        <end position="517"/>
    </location>
</feature>
<proteinExistence type="predicted"/>
<dbReference type="GO" id="GO:0006915">
    <property type="term" value="P:apoptotic process"/>
    <property type="evidence" value="ECO:0007669"/>
    <property type="project" value="InterPro"/>
</dbReference>
<feature type="region of interest" description="Disordered" evidence="1">
    <location>
        <begin position="439"/>
        <end position="470"/>
    </location>
</feature>
<accession>A0AAD7E2T3</accession>
<organism evidence="3 4">
    <name type="scientific">Mycena pura</name>
    <dbReference type="NCBI Taxonomy" id="153505"/>
    <lineage>
        <taxon>Eukaryota</taxon>
        <taxon>Fungi</taxon>
        <taxon>Dikarya</taxon>
        <taxon>Basidiomycota</taxon>
        <taxon>Agaricomycotina</taxon>
        <taxon>Agaricomycetes</taxon>
        <taxon>Agaricomycetidae</taxon>
        <taxon>Agaricales</taxon>
        <taxon>Marasmiineae</taxon>
        <taxon>Mycenaceae</taxon>
        <taxon>Mycena</taxon>
    </lineage>
</organism>
<keyword evidence="2" id="KW-0472">Membrane</keyword>
<evidence type="ECO:0000313" key="3">
    <source>
        <dbReference type="EMBL" id="KAJ7225525.1"/>
    </source>
</evidence>
<evidence type="ECO:0000256" key="2">
    <source>
        <dbReference type="SAM" id="Phobius"/>
    </source>
</evidence>
<reference evidence="3" key="1">
    <citation type="submission" date="2023-03" db="EMBL/GenBank/DDBJ databases">
        <title>Massive genome expansion in bonnet fungi (Mycena s.s.) driven by repeated elements and novel gene families across ecological guilds.</title>
        <authorList>
            <consortium name="Lawrence Berkeley National Laboratory"/>
            <person name="Harder C.B."/>
            <person name="Miyauchi S."/>
            <person name="Viragh M."/>
            <person name="Kuo A."/>
            <person name="Thoen E."/>
            <person name="Andreopoulos B."/>
            <person name="Lu D."/>
            <person name="Skrede I."/>
            <person name="Drula E."/>
            <person name="Henrissat B."/>
            <person name="Morin E."/>
            <person name="Kohler A."/>
            <person name="Barry K."/>
            <person name="LaButti K."/>
            <person name="Morin E."/>
            <person name="Salamov A."/>
            <person name="Lipzen A."/>
            <person name="Mereny Z."/>
            <person name="Hegedus B."/>
            <person name="Baldrian P."/>
            <person name="Stursova M."/>
            <person name="Weitz H."/>
            <person name="Taylor A."/>
            <person name="Grigoriev I.V."/>
            <person name="Nagy L.G."/>
            <person name="Martin F."/>
            <person name="Kauserud H."/>
        </authorList>
    </citation>
    <scope>NUCLEOTIDE SEQUENCE</scope>
    <source>
        <strain evidence="3">9144</strain>
    </source>
</reference>
<keyword evidence="4" id="KW-1185">Reference proteome</keyword>
<evidence type="ECO:0000313" key="4">
    <source>
        <dbReference type="Proteomes" id="UP001219525"/>
    </source>
</evidence>
<feature type="compositionally biased region" description="Pro residues" evidence="1">
    <location>
        <begin position="1"/>
        <end position="11"/>
    </location>
</feature>
<feature type="transmembrane region" description="Helical" evidence="2">
    <location>
        <begin position="192"/>
        <end position="218"/>
    </location>
</feature>
<gene>
    <name evidence="3" type="ORF">GGX14DRAFT_420940</name>
</gene>
<feature type="region of interest" description="Disordered" evidence="1">
    <location>
        <begin position="1"/>
        <end position="42"/>
    </location>
</feature>
<dbReference type="Proteomes" id="UP001219525">
    <property type="component" value="Unassembled WGS sequence"/>
</dbReference>
<dbReference type="InterPro" id="IPR037847">
    <property type="entry name" value="GRAMDC4"/>
</dbReference>
<evidence type="ECO:0000256" key="1">
    <source>
        <dbReference type="SAM" id="MobiDB-lite"/>
    </source>
</evidence>
<feature type="region of interest" description="Disordered" evidence="1">
    <location>
        <begin position="283"/>
        <end position="319"/>
    </location>
</feature>
<protein>
    <submittedName>
        <fullName evidence="3">Uncharacterized protein</fullName>
    </submittedName>
</protein>
<dbReference type="PANTHER" id="PTHR37402">
    <property type="entry name" value="GRAM DOMAIN-CONTAINING PROTEIN 4"/>
    <property type="match status" value="1"/>
</dbReference>
<dbReference type="AlphaFoldDB" id="A0AAD7E2T3"/>
<sequence length="612" mass="68062">MASSPPPLPPRPADRSELHASTVASAADDSDSVVNESNMSEQQLRELYDNEEIDRFLSLFSAYVTEVHLQDDSVPVRLNSQDILVSGIGASSASLAQTQSPTGDSVEGPSITRSLSLSSLPCFSPPPDQTLSEVIATKYISPALPMPSPPPLFTIGRVRLTIQRLYLATVPVYGPFFTSLFDLAMWKNQQRSSIYCIVFWTLWYHNLLLPCLFLRIIYSLARRRIFSYPTLAELKIHLREIDRSNEFGHQLTARFAATSSLGVKELWRLFKVFNKPKKAKAEKFTDEKLSGRPSQALPPDRDPDEETATVFDSEASKDSCQENDVKRKVLQTLAEIADLHERVKNIFIWRRPASSKTYGMILLFLFLITLSLPAKYLAKLTYFVGGLLFWHVTPVLASLSPSERGRLPPAFSDVPTDADHAMELISQRVAAGLDVRPLPSRSRYDKKEQGSGLEEAHSDPGAPQKSSDISWQKWADRAAVGKTWINDGRRVILQVAGQTPQTSSHPSPSSANSAAETYSTFPAQHTSAPGLITLTGETLFFASLMSSTCKLEIPLKNLRSVKKESGLFNALLITWTDEEGNARVEKFRWVGGRDEIFARLVGTADKKRCIRS</sequence>
<feature type="compositionally biased region" description="Basic and acidic residues" evidence="1">
    <location>
        <begin position="442"/>
        <end position="458"/>
    </location>
</feature>
<feature type="transmembrane region" description="Helical" evidence="2">
    <location>
        <begin position="357"/>
        <end position="374"/>
    </location>
</feature>
<comment type="caution">
    <text evidence="3">The sequence shown here is derived from an EMBL/GenBank/DDBJ whole genome shotgun (WGS) entry which is preliminary data.</text>
</comment>
<keyword evidence="2" id="KW-0812">Transmembrane</keyword>
<keyword evidence="2" id="KW-1133">Transmembrane helix</keyword>
<dbReference type="EMBL" id="JARJCW010000004">
    <property type="protein sequence ID" value="KAJ7225525.1"/>
    <property type="molecule type" value="Genomic_DNA"/>
</dbReference>
<name>A0AAD7E2T3_9AGAR</name>
<feature type="region of interest" description="Disordered" evidence="1">
    <location>
        <begin position="497"/>
        <end position="517"/>
    </location>
</feature>
<dbReference type="PANTHER" id="PTHR37402:SF1">
    <property type="entry name" value="GRAM DOMAIN-CONTAINING PROTEIN 4"/>
    <property type="match status" value="1"/>
</dbReference>
<feature type="transmembrane region" description="Helical" evidence="2">
    <location>
        <begin position="165"/>
        <end position="186"/>
    </location>
</feature>